<organism evidence="2 3">
    <name type="scientific">Candidatus Chazhemtobacterium aquaticus</name>
    <dbReference type="NCBI Taxonomy" id="2715735"/>
    <lineage>
        <taxon>Bacteria</taxon>
        <taxon>Candidatus Chazhemtobacteraceae</taxon>
        <taxon>Candidatus Chazhemtobacterium</taxon>
    </lineage>
</organism>
<dbReference type="KEGG" id="caqa:MICH65_0454"/>
<proteinExistence type="predicted"/>
<evidence type="ECO:0000313" key="2">
    <source>
        <dbReference type="EMBL" id="QHO63435.1"/>
    </source>
</evidence>
<name>A0A857N5B2_9BACT</name>
<feature type="transmembrane region" description="Helical" evidence="1">
    <location>
        <begin position="12"/>
        <end position="39"/>
    </location>
</feature>
<keyword evidence="3" id="KW-1185">Reference proteome</keyword>
<feature type="transmembrane region" description="Helical" evidence="1">
    <location>
        <begin position="59"/>
        <end position="90"/>
    </location>
</feature>
<keyword evidence="1" id="KW-0812">Transmembrane</keyword>
<dbReference type="Proteomes" id="UP000463983">
    <property type="component" value="Chromosome"/>
</dbReference>
<evidence type="ECO:0000256" key="1">
    <source>
        <dbReference type="SAM" id="Phobius"/>
    </source>
</evidence>
<gene>
    <name evidence="2" type="ORF">MICH65_0454</name>
</gene>
<accession>A0A857N5B2</accession>
<keyword evidence="1" id="KW-1133">Transmembrane helix</keyword>
<sequence length="116" mass="13285">MLPKTPHSLIPISVLYLPFLSLYLFELVVTFIGFALGRYGDKYLGNLDKLWIIPNPHHWIWGALLIFLGGFGSTSFLGLTSICFGIGVFVSDLNDFLHLCFFGEEPPHQWKFWHIN</sequence>
<dbReference type="RefSeq" id="WP_161931816.1">
    <property type="nucleotide sequence ID" value="NZ_CP047901.1"/>
</dbReference>
<dbReference type="EMBL" id="CP047901">
    <property type="protein sequence ID" value="QHO63435.1"/>
    <property type="molecule type" value="Genomic_DNA"/>
</dbReference>
<protein>
    <submittedName>
        <fullName evidence="2">Uncharacterized protein</fullName>
    </submittedName>
</protein>
<reference evidence="3" key="1">
    <citation type="journal article" date="2020" name="Microorganisms">
        <title>Complete Genome of a Member of a New Bacterial Lineage in the Microgenomates Group Reveals an Unusual Nucleotide Composition Disparity Between Two Strands of DNA and Limited Metabolic Potential.</title>
        <authorList>
            <person name="Kadnikov V.V."/>
            <person name="Mardanov A.V."/>
            <person name="Beletsky A.V."/>
            <person name="Karnachuk O.V."/>
            <person name="Ravin N.V."/>
        </authorList>
    </citation>
    <scope>NUCLEOTIDE SEQUENCE [LARGE SCALE GENOMIC DNA]</scope>
</reference>
<evidence type="ECO:0000313" key="3">
    <source>
        <dbReference type="Proteomes" id="UP000463983"/>
    </source>
</evidence>
<keyword evidence="1" id="KW-0472">Membrane</keyword>
<dbReference type="AlphaFoldDB" id="A0A857N5B2"/>